<accession>A0ABD3HVJ2</accession>
<evidence type="ECO:0000313" key="1">
    <source>
        <dbReference type="EMBL" id="KAL3694936.1"/>
    </source>
</evidence>
<dbReference type="EMBL" id="JBJQOH010000003">
    <property type="protein sequence ID" value="KAL3694936.1"/>
    <property type="molecule type" value="Genomic_DNA"/>
</dbReference>
<dbReference type="Proteomes" id="UP001633002">
    <property type="component" value="Unassembled WGS sequence"/>
</dbReference>
<evidence type="ECO:0008006" key="3">
    <source>
        <dbReference type="Google" id="ProtNLM"/>
    </source>
</evidence>
<reference evidence="1 2" key="1">
    <citation type="submission" date="2024-09" db="EMBL/GenBank/DDBJ databases">
        <title>Chromosome-scale assembly of Riccia sorocarpa.</title>
        <authorList>
            <person name="Paukszto L."/>
        </authorList>
    </citation>
    <scope>NUCLEOTIDE SEQUENCE [LARGE SCALE GENOMIC DNA]</scope>
    <source>
        <strain evidence="1">LP-2024</strain>
        <tissue evidence="1">Aerial parts of the thallus</tissue>
    </source>
</reference>
<keyword evidence="2" id="KW-1185">Reference proteome</keyword>
<sequence>MTTFVSQDARLIPIKLCDLPSMSAWTRTPVATCWISQAKPPTRFLVSWDDKLARLLSGSDYGPRKGRSSFPPYNGIYFTLLCPQMYGVPQSSRDHEDTWCKCCPLRAAEDIVHLFWECPAATQIWSWAVNILHIAFPDTRTWTPRFRHAVLGAEIPDSCKLTVQWWEKWRIIVLWTIWIQRNNCVFRDDRPSQLKAKALAWHRLLLQTRRNWKRHYLHVANQDLTLARRAEVNKKAARKLALVTLRFRTDAYHMSASWRPP</sequence>
<evidence type="ECO:0000313" key="2">
    <source>
        <dbReference type="Proteomes" id="UP001633002"/>
    </source>
</evidence>
<proteinExistence type="predicted"/>
<comment type="caution">
    <text evidence="1">The sequence shown here is derived from an EMBL/GenBank/DDBJ whole genome shotgun (WGS) entry which is preliminary data.</text>
</comment>
<name>A0ABD3HVJ2_9MARC</name>
<organism evidence="1 2">
    <name type="scientific">Riccia sorocarpa</name>
    <dbReference type="NCBI Taxonomy" id="122646"/>
    <lineage>
        <taxon>Eukaryota</taxon>
        <taxon>Viridiplantae</taxon>
        <taxon>Streptophyta</taxon>
        <taxon>Embryophyta</taxon>
        <taxon>Marchantiophyta</taxon>
        <taxon>Marchantiopsida</taxon>
        <taxon>Marchantiidae</taxon>
        <taxon>Marchantiales</taxon>
        <taxon>Ricciaceae</taxon>
        <taxon>Riccia</taxon>
    </lineage>
</organism>
<protein>
    <recommendedName>
        <fullName evidence="3">Reverse transcriptase zinc-binding domain-containing protein</fullName>
    </recommendedName>
</protein>
<dbReference type="AlphaFoldDB" id="A0ABD3HVJ2"/>
<gene>
    <name evidence="1" type="ORF">R1sor_008587</name>
</gene>